<organism evidence="2 3">
    <name type="scientific">Lysinibacillus macroides</name>
    <dbReference type="NCBI Taxonomy" id="33935"/>
    <lineage>
        <taxon>Bacteria</taxon>
        <taxon>Bacillati</taxon>
        <taxon>Bacillota</taxon>
        <taxon>Bacilli</taxon>
        <taxon>Bacillales</taxon>
        <taxon>Bacillaceae</taxon>
        <taxon>Lysinibacillus</taxon>
    </lineage>
</organism>
<dbReference type="Pfam" id="PF21747">
    <property type="entry name" value="YpoC"/>
    <property type="match status" value="1"/>
</dbReference>
<accession>A0A0N0UWF2</accession>
<proteinExistence type="predicted"/>
<dbReference type="EMBL" id="LGCI01000010">
    <property type="protein sequence ID" value="KOY80834.1"/>
    <property type="molecule type" value="Genomic_DNA"/>
</dbReference>
<gene>
    <name evidence="2" type="ORF">ADM90_16780</name>
</gene>
<name>A0A0N0UWF2_9BACI</name>
<reference evidence="2 3" key="1">
    <citation type="submission" date="2015-07" db="EMBL/GenBank/DDBJ databases">
        <title>Genome sequencing project for genomic taxonomy and phylogenomics of Bacillus-like bacteria.</title>
        <authorList>
            <person name="Liu B."/>
            <person name="Wang J."/>
            <person name="Zhu Y."/>
            <person name="Liu G."/>
            <person name="Chen Q."/>
            <person name="Chen Z."/>
            <person name="Che J."/>
            <person name="Ge C."/>
            <person name="Shi H."/>
            <person name="Pan Z."/>
            <person name="Liu X."/>
        </authorList>
    </citation>
    <scope>NUCLEOTIDE SEQUENCE [LARGE SCALE GENOMIC DNA]</scope>
    <source>
        <strain evidence="2 3">DSM 54</strain>
    </source>
</reference>
<feature type="domain" description="YpoC-like" evidence="1">
    <location>
        <begin position="9"/>
        <end position="100"/>
    </location>
</feature>
<comment type="caution">
    <text evidence="2">The sequence shown here is derived from an EMBL/GenBank/DDBJ whole genome shotgun (WGS) entry which is preliminary data.</text>
</comment>
<keyword evidence="3" id="KW-1185">Reference proteome</keyword>
<dbReference type="OrthoDB" id="2360594at2"/>
<dbReference type="RefSeq" id="WP_053996076.1">
    <property type="nucleotide sequence ID" value="NZ_CP065643.1"/>
</dbReference>
<sequence length="104" mass="11690">MNFAAIAKNQVDAWFAQWTALQETIHAAHDARDGTAKALMEEAIGLFEQLVQAAGDEVLPINGVERLAFIKAKPGQYACYRQLDELFKETKKRTARLRIQATKE</sequence>
<evidence type="ECO:0000313" key="3">
    <source>
        <dbReference type="Proteomes" id="UP000037977"/>
    </source>
</evidence>
<dbReference type="PATRIC" id="fig|33935.3.peg.2119"/>
<dbReference type="STRING" id="33935.ADM90_16780"/>
<protein>
    <recommendedName>
        <fullName evidence="1">YpoC-like domain-containing protein</fullName>
    </recommendedName>
</protein>
<evidence type="ECO:0000259" key="1">
    <source>
        <dbReference type="Pfam" id="PF21747"/>
    </source>
</evidence>
<dbReference type="Proteomes" id="UP000037977">
    <property type="component" value="Unassembled WGS sequence"/>
</dbReference>
<evidence type="ECO:0000313" key="2">
    <source>
        <dbReference type="EMBL" id="KOY80834.1"/>
    </source>
</evidence>
<dbReference type="InterPro" id="IPR048427">
    <property type="entry name" value="YpoC"/>
</dbReference>
<dbReference type="AlphaFoldDB" id="A0A0N0UWF2"/>